<evidence type="ECO:0000313" key="2">
    <source>
        <dbReference type="EMBL" id="KVE29340.1"/>
    </source>
</evidence>
<sequence>MNPAGRAARLAAGCRRPSLPRPGAGRFARRGRLPSAACARAARPRAATPAAQRASDPLTA</sequence>
<evidence type="ECO:0000256" key="1">
    <source>
        <dbReference type="SAM" id="MobiDB-lite"/>
    </source>
</evidence>
<accession>A0A103E6M4</accession>
<dbReference type="Proteomes" id="UP000062788">
    <property type="component" value="Unassembled WGS sequence"/>
</dbReference>
<evidence type="ECO:0000313" key="3">
    <source>
        <dbReference type="Proteomes" id="UP000062788"/>
    </source>
</evidence>
<dbReference type="AlphaFoldDB" id="A0A103E6M4"/>
<reference evidence="2 3" key="1">
    <citation type="submission" date="2015-11" db="EMBL/GenBank/DDBJ databases">
        <title>Expanding the genomic diversity of Burkholderia species for the development of highly accurate diagnostics.</title>
        <authorList>
            <person name="Sahl J."/>
            <person name="Keim P."/>
            <person name="Wagner D."/>
        </authorList>
    </citation>
    <scope>NUCLEOTIDE SEQUENCE [LARGE SCALE GENOMIC DNA]</scope>
    <source>
        <strain evidence="2 3">TSV85</strain>
    </source>
</reference>
<keyword evidence="3" id="KW-1185">Reference proteome</keyword>
<comment type="caution">
    <text evidence="2">The sequence shown here is derived from an EMBL/GenBank/DDBJ whole genome shotgun (WGS) entry which is preliminary data.</text>
</comment>
<protein>
    <submittedName>
        <fullName evidence="2">Uncharacterized protein</fullName>
    </submittedName>
</protein>
<organism evidence="2 3">
    <name type="scientific">Burkholderia singularis</name>
    <dbReference type="NCBI Taxonomy" id="1503053"/>
    <lineage>
        <taxon>Bacteria</taxon>
        <taxon>Pseudomonadati</taxon>
        <taxon>Pseudomonadota</taxon>
        <taxon>Betaproteobacteria</taxon>
        <taxon>Burkholderiales</taxon>
        <taxon>Burkholderiaceae</taxon>
        <taxon>Burkholderia</taxon>
        <taxon>pseudomallei group</taxon>
    </lineage>
</organism>
<proteinExistence type="predicted"/>
<feature type="compositionally biased region" description="Low complexity" evidence="1">
    <location>
        <begin position="1"/>
        <end position="26"/>
    </location>
</feature>
<name>A0A103E6M4_9BURK</name>
<feature type="compositionally biased region" description="Low complexity" evidence="1">
    <location>
        <begin position="33"/>
        <end position="54"/>
    </location>
</feature>
<dbReference type="EMBL" id="LOWA01000014">
    <property type="protein sequence ID" value="KVE29340.1"/>
    <property type="molecule type" value="Genomic_DNA"/>
</dbReference>
<gene>
    <name evidence="2" type="ORF">WS67_05665</name>
</gene>
<feature type="region of interest" description="Disordered" evidence="1">
    <location>
        <begin position="1"/>
        <end position="60"/>
    </location>
</feature>